<dbReference type="InterPro" id="IPR036259">
    <property type="entry name" value="MFS_trans_sf"/>
</dbReference>
<dbReference type="CDD" id="cd06176">
    <property type="entry name" value="MFS_BCD_PucC-like"/>
    <property type="match status" value="1"/>
</dbReference>
<dbReference type="GO" id="GO:0016020">
    <property type="term" value="C:membrane"/>
    <property type="evidence" value="ECO:0007669"/>
    <property type="project" value="UniProtKB-SubCell"/>
</dbReference>
<evidence type="ECO:0000313" key="7">
    <source>
        <dbReference type="EMBL" id="SFL30442.1"/>
    </source>
</evidence>
<dbReference type="Proteomes" id="UP000198804">
    <property type="component" value="Unassembled WGS sequence"/>
</dbReference>
<evidence type="ECO:0000256" key="2">
    <source>
        <dbReference type="ARBA" id="ARBA00008412"/>
    </source>
</evidence>
<dbReference type="PANTHER" id="PTHR23538">
    <property type="entry name" value="44.5 KD BACTERIOCHLOROPHYLL SYNTHASE SUBUNIT"/>
    <property type="match status" value="1"/>
</dbReference>
<dbReference type="Pfam" id="PF03209">
    <property type="entry name" value="PUCC"/>
    <property type="match status" value="1"/>
</dbReference>
<reference evidence="8" key="1">
    <citation type="submission" date="2016-10" db="EMBL/GenBank/DDBJ databases">
        <authorList>
            <person name="Varghese N."/>
            <person name="Submissions S."/>
        </authorList>
    </citation>
    <scope>NUCLEOTIDE SEQUENCE [LARGE SCALE GENOMIC DNA]</scope>
    <source>
        <strain evidence="8">CGMCC 1.6474</strain>
    </source>
</reference>
<evidence type="ECO:0000256" key="1">
    <source>
        <dbReference type="ARBA" id="ARBA00004141"/>
    </source>
</evidence>
<feature type="transmembrane region" description="Helical" evidence="6">
    <location>
        <begin position="134"/>
        <end position="156"/>
    </location>
</feature>
<keyword evidence="3 6" id="KW-0812">Transmembrane</keyword>
<feature type="transmembrane region" description="Helical" evidence="6">
    <location>
        <begin position="105"/>
        <end position="127"/>
    </location>
</feature>
<name>A0A1I4GK62_9HYPH</name>
<sequence>MKSGLALTQALLRLGPAILPFADAATKELPLGRLMRLSLFQVTVGMAAVLLIGTLNRVMIVELAVPAWIVAVMLSLPLLFAPLRALVGFRSDTHRSVLGWRRVPYIWFGTLLQFGGLAIMPFALLILSGDTTGPAWVGHVAAALAFLLVGAGLHTTQTVGLALATDLAPAHARPKVVALLCAMLLVGMMGSALLFGLALANFSAIRLIQVIQGAALVTIVLNGIALWKQEPRNSALTARDAPRPTFAESWHGYAGEPTARRRLVAIGLGTAGFSMQDILLEPYGGQILNLSVGQTTALTAMLAAGGGLGLVAAARWLARGGDPYRVAAVGSVIGILAFSAVIFAAPLASARLFAAGVTLIGIGGGLFAHGTLTASMAKATPEDTGLALGAWGAVQATAAGAAIAASGILRDVGAAVAQSGVLGEGMNEPAIGYLIVYHVEIALLFATLVAIGPLVRIDSADPARPDEGRARTFDPLVNRPT</sequence>
<feature type="transmembrane region" description="Helical" evidence="6">
    <location>
        <begin position="352"/>
        <end position="374"/>
    </location>
</feature>
<feature type="transmembrane region" description="Helical" evidence="6">
    <location>
        <begin position="65"/>
        <end position="85"/>
    </location>
</feature>
<accession>A0A1I4GK62</accession>
<dbReference type="EMBL" id="FOSV01000012">
    <property type="protein sequence ID" value="SFL30442.1"/>
    <property type="molecule type" value="Genomic_DNA"/>
</dbReference>
<organism evidence="7 8">
    <name type="scientific">Methylorubrum salsuginis</name>
    <dbReference type="NCBI Taxonomy" id="414703"/>
    <lineage>
        <taxon>Bacteria</taxon>
        <taxon>Pseudomonadati</taxon>
        <taxon>Pseudomonadota</taxon>
        <taxon>Alphaproteobacteria</taxon>
        <taxon>Hyphomicrobiales</taxon>
        <taxon>Methylobacteriaceae</taxon>
        <taxon>Methylorubrum</taxon>
    </lineage>
</organism>
<comment type="subcellular location">
    <subcellularLocation>
        <location evidence="1">Membrane</location>
        <topology evidence="1">Multi-pass membrane protein</topology>
    </subcellularLocation>
</comment>
<keyword evidence="4 6" id="KW-1133">Transmembrane helix</keyword>
<dbReference type="PIRSF" id="PIRSF016565">
    <property type="entry name" value="PucC"/>
    <property type="match status" value="1"/>
</dbReference>
<feature type="transmembrane region" description="Helical" evidence="6">
    <location>
        <begin position="386"/>
        <end position="410"/>
    </location>
</feature>
<feature type="transmembrane region" description="Helical" evidence="6">
    <location>
        <begin position="324"/>
        <end position="346"/>
    </location>
</feature>
<protein>
    <submittedName>
        <fullName evidence="7">MFS transporter, BCD family, chlorophyll transporter</fullName>
    </submittedName>
</protein>
<dbReference type="InterPro" id="IPR026036">
    <property type="entry name" value="PucC"/>
</dbReference>
<keyword evidence="8" id="KW-1185">Reference proteome</keyword>
<dbReference type="AlphaFoldDB" id="A0A1I4GK62"/>
<feature type="transmembrane region" description="Helical" evidence="6">
    <location>
        <begin position="430"/>
        <end position="455"/>
    </location>
</feature>
<evidence type="ECO:0000256" key="5">
    <source>
        <dbReference type="ARBA" id="ARBA00023136"/>
    </source>
</evidence>
<keyword evidence="5 6" id="KW-0472">Membrane</keyword>
<feature type="transmembrane region" description="Helical" evidence="6">
    <location>
        <begin position="176"/>
        <end position="200"/>
    </location>
</feature>
<gene>
    <name evidence="7" type="ORF">SAMN04488125_112109</name>
</gene>
<evidence type="ECO:0000256" key="3">
    <source>
        <dbReference type="ARBA" id="ARBA00022692"/>
    </source>
</evidence>
<evidence type="ECO:0000313" key="8">
    <source>
        <dbReference type="Proteomes" id="UP000198804"/>
    </source>
</evidence>
<feature type="transmembrane region" description="Helical" evidence="6">
    <location>
        <begin position="207"/>
        <end position="227"/>
    </location>
</feature>
<dbReference type="PANTHER" id="PTHR23538:SF1">
    <property type="entry name" value="44.5 KD BACTERIOCHLOROPHYLL SYNTHASE SUBUNIT"/>
    <property type="match status" value="1"/>
</dbReference>
<dbReference type="OrthoDB" id="8558818at2"/>
<dbReference type="SUPFAM" id="SSF103473">
    <property type="entry name" value="MFS general substrate transporter"/>
    <property type="match status" value="1"/>
</dbReference>
<proteinExistence type="inferred from homology"/>
<evidence type="ECO:0000256" key="6">
    <source>
        <dbReference type="SAM" id="Phobius"/>
    </source>
</evidence>
<feature type="transmembrane region" description="Helical" evidence="6">
    <location>
        <begin position="34"/>
        <end position="53"/>
    </location>
</feature>
<dbReference type="InterPro" id="IPR004896">
    <property type="entry name" value="PucC-rel"/>
</dbReference>
<dbReference type="RefSeq" id="WP_091947959.1">
    <property type="nucleotide sequence ID" value="NZ_FOSV01000012.1"/>
</dbReference>
<evidence type="ECO:0000256" key="4">
    <source>
        <dbReference type="ARBA" id="ARBA00022989"/>
    </source>
</evidence>
<dbReference type="Gene3D" id="1.20.1250.20">
    <property type="entry name" value="MFS general substrate transporter like domains"/>
    <property type="match status" value="1"/>
</dbReference>
<comment type="similarity">
    <text evidence="2">Belongs to the PucC family.</text>
</comment>
<dbReference type="STRING" id="414703.SAMN04488125_112109"/>
<feature type="transmembrane region" description="Helical" evidence="6">
    <location>
        <begin position="297"/>
        <end position="317"/>
    </location>
</feature>